<dbReference type="NCBIfam" id="TIGR01643">
    <property type="entry name" value="YD_repeat_2x"/>
    <property type="match status" value="2"/>
</dbReference>
<protein>
    <submittedName>
        <fullName evidence="2">RHS repeat protein</fullName>
    </submittedName>
</protein>
<keyword evidence="3" id="KW-1185">Reference proteome</keyword>
<evidence type="ECO:0000313" key="2">
    <source>
        <dbReference type="EMBL" id="MCL7931845.1"/>
    </source>
</evidence>
<comment type="caution">
    <text evidence="2">The sequence shown here is derived from an EMBL/GenBank/DDBJ whole genome shotgun (WGS) entry which is preliminary data.</text>
</comment>
<evidence type="ECO:0000313" key="3">
    <source>
        <dbReference type="Proteomes" id="UP001165308"/>
    </source>
</evidence>
<dbReference type="Pfam" id="PF05593">
    <property type="entry name" value="RHS_repeat"/>
    <property type="match status" value="2"/>
</dbReference>
<dbReference type="InterPro" id="IPR031325">
    <property type="entry name" value="RHS_repeat"/>
</dbReference>
<dbReference type="RefSeq" id="WP_250084631.1">
    <property type="nucleotide sequence ID" value="NZ_JAMJPJ010000174.1"/>
</dbReference>
<feature type="region of interest" description="Disordered" evidence="1">
    <location>
        <begin position="1"/>
        <end position="37"/>
    </location>
</feature>
<dbReference type="Gene3D" id="2.180.10.10">
    <property type="entry name" value="RHS repeat-associated core"/>
    <property type="match status" value="1"/>
</dbReference>
<dbReference type="Proteomes" id="UP001165308">
    <property type="component" value="Unassembled WGS sequence"/>
</dbReference>
<feature type="non-terminal residue" evidence="2">
    <location>
        <position position="78"/>
    </location>
</feature>
<name>A0ABT0SVI9_9GAMM</name>
<dbReference type="InterPro" id="IPR006530">
    <property type="entry name" value="YD"/>
</dbReference>
<dbReference type="EMBL" id="JAMJPJ010000174">
    <property type="protein sequence ID" value="MCL7931845.1"/>
    <property type="molecule type" value="Genomic_DNA"/>
</dbReference>
<accession>A0ABT0SVI9</accession>
<sequence>RNDLGHPLAVTGPEGTTAFAYDDTDLPDRPTTMTDAGGATHQRAYNALGQITAQIDCSQQRTTYSYDRHGYLASVTNA</sequence>
<organism evidence="2 3">
    <name type="scientific">Halomonas llamarensis</name>
    <dbReference type="NCBI Taxonomy" id="2945104"/>
    <lineage>
        <taxon>Bacteria</taxon>
        <taxon>Pseudomonadati</taxon>
        <taxon>Pseudomonadota</taxon>
        <taxon>Gammaproteobacteria</taxon>
        <taxon>Oceanospirillales</taxon>
        <taxon>Halomonadaceae</taxon>
        <taxon>Halomonas</taxon>
    </lineage>
</organism>
<proteinExistence type="predicted"/>
<feature type="non-terminal residue" evidence="2">
    <location>
        <position position="1"/>
    </location>
</feature>
<reference evidence="2" key="1">
    <citation type="submission" date="2022-05" db="EMBL/GenBank/DDBJ databases">
        <title>Halomonas geminus sp. nov. and Halomonas llamarensis sp. nov. isolated from high-altitude salars of the Atacama Desert.</title>
        <authorList>
            <person name="Hintersatz C."/>
            <person name="Rojas L.A."/>
            <person name="Wei T.-S."/>
            <person name="Kutschke S."/>
            <person name="Lehmann F."/>
            <person name="Jain R."/>
            <person name="Pollmann K."/>
        </authorList>
    </citation>
    <scope>NUCLEOTIDE SEQUENCE</scope>
    <source>
        <strain evidence="2">ATCHA</strain>
    </source>
</reference>
<gene>
    <name evidence="2" type="ORF">M8006_18100</name>
</gene>
<evidence type="ECO:0000256" key="1">
    <source>
        <dbReference type="SAM" id="MobiDB-lite"/>
    </source>
</evidence>